<protein>
    <submittedName>
        <fullName evidence="2">Enoyl-CoA hydratase</fullName>
        <ecNumber evidence="2">4.2.1.17</ecNumber>
    </submittedName>
</protein>
<name>A0A8J4H9J9_9PROT</name>
<dbReference type="InterPro" id="IPR029045">
    <property type="entry name" value="ClpP/crotonase-like_dom_sf"/>
</dbReference>
<dbReference type="EC" id="4.2.1.17" evidence="2"/>
<evidence type="ECO:0000256" key="1">
    <source>
        <dbReference type="ARBA" id="ARBA00005254"/>
    </source>
</evidence>
<keyword evidence="2" id="KW-0456">Lyase</keyword>
<dbReference type="PANTHER" id="PTHR11941:SF171">
    <property type="entry name" value="SD19268P"/>
    <property type="match status" value="1"/>
</dbReference>
<dbReference type="NCBIfam" id="NF004795">
    <property type="entry name" value="PRK06143.1"/>
    <property type="match status" value="1"/>
</dbReference>
<reference evidence="2" key="1">
    <citation type="journal article" date="2020" name="mSystems">
        <title>Genome- and Community-Level Interaction Insights into Carbon Utilization and Element Cycling Functions of Hydrothermarchaeota in Hydrothermal Sediment.</title>
        <authorList>
            <person name="Zhou Z."/>
            <person name="Liu Y."/>
            <person name="Xu W."/>
            <person name="Pan J."/>
            <person name="Luo Z.H."/>
            <person name="Li M."/>
        </authorList>
    </citation>
    <scope>NUCLEOTIDE SEQUENCE</scope>
    <source>
        <strain evidence="2">SpSt-997</strain>
    </source>
</reference>
<accession>A0A8J4H9J9</accession>
<evidence type="ECO:0000313" key="2">
    <source>
        <dbReference type="EMBL" id="HGC42303.1"/>
    </source>
</evidence>
<dbReference type="InterPro" id="IPR001753">
    <property type="entry name" value="Enoyl-CoA_hydra/iso"/>
</dbReference>
<proteinExistence type="inferred from homology"/>
<gene>
    <name evidence="2" type="ORF">ENY07_03635</name>
</gene>
<dbReference type="PANTHER" id="PTHR11941">
    <property type="entry name" value="ENOYL-COA HYDRATASE-RELATED"/>
    <property type="match status" value="1"/>
</dbReference>
<dbReference type="GO" id="GO:0006635">
    <property type="term" value="P:fatty acid beta-oxidation"/>
    <property type="evidence" value="ECO:0007669"/>
    <property type="project" value="TreeGrafter"/>
</dbReference>
<dbReference type="Gene3D" id="3.90.226.10">
    <property type="entry name" value="2-enoyl-CoA Hydratase, Chain A, domain 1"/>
    <property type="match status" value="1"/>
</dbReference>
<comment type="caution">
    <text evidence="2">The sequence shown here is derived from an EMBL/GenBank/DDBJ whole genome shotgun (WGS) entry which is preliminary data.</text>
</comment>
<dbReference type="EMBL" id="DTQM01000069">
    <property type="protein sequence ID" value="HGC42303.1"/>
    <property type="molecule type" value="Genomic_DNA"/>
</dbReference>
<sequence length="258" mass="27265">MSAVIRLEEDWRENALIARIIVDYPGKINVIGRAAIAALRAIFVDLGKRSELRAVVLRGAGERAFIGGADIAEMAALEPASAREFITELHGVCAAIRGLPVPVIARLNGFALGAGLEIACSCDLRVAARQARLGMPEVKVGIPSVIEAALLPRLIGWGRAREMVLLGEMINADEAARIGLVERVVDAGALDAAIEDALASLLAAGPQAIRLQKALIGQWESLPLAAAIEAGIATFAQSFEGPEPHQMMQQFLAQKRGG</sequence>
<dbReference type="Pfam" id="PF00378">
    <property type="entry name" value="ECH_1"/>
    <property type="match status" value="1"/>
</dbReference>
<dbReference type="CDD" id="cd06558">
    <property type="entry name" value="crotonase-like"/>
    <property type="match status" value="1"/>
</dbReference>
<dbReference type="GO" id="GO:0004300">
    <property type="term" value="F:enoyl-CoA hydratase activity"/>
    <property type="evidence" value="ECO:0007669"/>
    <property type="project" value="UniProtKB-EC"/>
</dbReference>
<organism evidence="2">
    <name type="scientific">Acidicaldus sp</name>
    <dbReference type="NCBI Taxonomy" id="1872105"/>
    <lineage>
        <taxon>Bacteria</taxon>
        <taxon>Pseudomonadati</taxon>
        <taxon>Pseudomonadota</taxon>
        <taxon>Alphaproteobacteria</taxon>
        <taxon>Acetobacterales</taxon>
        <taxon>Acetobacteraceae</taxon>
        <taxon>Acidicaldus</taxon>
    </lineage>
</organism>
<comment type="similarity">
    <text evidence="1">Belongs to the enoyl-CoA hydratase/isomerase family.</text>
</comment>
<dbReference type="AlphaFoldDB" id="A0A8J4H9J9"/>
<dbReference type="SUPFAM" id="SSF52096">
    <property type="entry name" value="ClpP/crotonase"/>
    <property type="match status" value="1"/>
</dbReference>